<evidence type="ECO:0000259" key="6">
    <source>
        <dbReference type="Pfam" id="PF17678"/>
    </source>
</evidence>
<keyword evidence="8" id="KW-1185">Reference proteome</keyword>
<comment type="subunit">
    <text evidence="2">Monomer.</text>
</comment>
<dbReference type="NCBIfam" id="TIGR01180">
    <property type="entry name" value="aman2_put"/>
    <property type="match status" value="1"/>
</dbReference>
<dbReference type="SUPFAM" id="SSF48208">
    <property type="entry name" value="Six-hairpin glycosidases"/>
    <property type="match status" value="1"/>
</dbReference>
<dbReference type="EMBL" id="AQHW01000015">
    <property type="protein sequence ID" value="KKB55487.1"/>
    <property type="molecule type" value="Genomic_DNA"/>
</dbReference>
<dbReference type="Gene3D" id="2.70.98.10">
    <property type="match status" value="1"/>
</dbReference>
<dbReference type="InterPro" id="IPR012939">
    <property type="entry name" value="Glyco_hydro_92"/>
</dbReference>
<dbReference type="InterPro" id="IPR041371">
    <property type="entry name" value="GH92_N"/>
</dbReference>
<dbReference type="GO" id="GO:0005975">
    <property type="term" value="P:carbohydrate metabolic process"/>
    <property type="evidence" value="ECO:0007669"/>
    <property type="project" value="InterPro"/>
</dbReference>
<dbReference type="AlphaFoldDB" id="A0A0F5JDF3"/>
<dbReference type="Gene3D" id="3.30.2080.10">
    <property type="entry name" value="GH92 mannosidase domain"/>
    <property type="match status" value="1"/>
</dbReference>
<dbReference type="PROSITE" id="PS51257">
    <property type="entry name" value="PROKAR_LIPOPROTEIN"/>
    <property type="match status" value="1"/>
</dbReference>
<evidence type="ECO:0008006" key="9">
    <source>
        <dbReference type="Google" id="ProtNLM"/>
    </source>
</evidence>
<feature type="domain" description="Glycosyl hydrolase family 92 N-terminal" evidence="6">
    <location>
        <begin position="311"/>
        <end position="551"/>
    </location>
</feature>
<dbReference type="Pfam" id="PF17678">
    <property type="entry name" value="Glyco_hydro_92N"/>
    <property type="match status" value="1"/>
</dbReference>
<comment type="cofactor">
    <cofactor evidence="1">
        <name>Ca(2+)</name>
        <dbReference type="ChEBI" id="CHEBI:29108"/>
    </cofactor>
</comment>
<evidence type="ECO:0000256" key="2">
    <source>
        <dbReference type="ARBA" id="ARBA00011245"/>
    </source>
</evidence>
<dbReference type="PATRIC" id="fig|1203610.3.peg.3026"/>
<dbReference type="Pfam" id="PF07971">
    <property type="entry name" value="Glyco_hydro_92"/>
    <property type="match status" value="1"/>
</dbReference>
<dbReference type="GO" id="GO:0030246">
    <property type="term" value="F:carbohydrate binding"/>
    <property type="evidence" value="ECO:0007669"/>
    <property type="project" value="InterPro"/>
</dbReference>
<evidence type="ECO:0000259" key="5">
    <source>
        <dbReference type="Pfam" id="PF14683"/>
    </source>
</evidence>
<proteinExistence type="predicted"/>
<dbReference type="InterPro" id="IPR005887">
    <property type="entry name" value="GH92_a_mannosidase_put"/>
</dbReference>
<gene>
    <name evidence="7" type="ORF">HMPREF1536_02956</name>
</gene>
<evidence type="ECO:0000259" key="4">
    <source>
        <dbReference type="Pfam" id="PF07971"/>
    </source>
</evidence>
<dbReference type="Proteomes" id="UP000033035">
    <property type="component" value="Unassembled WGS sequence"/>
</dbReference>
<dbReference type="InterPro" id="IPR008928">
    <property type="entry name" value="6-hairpin_glycosidase_sf"/>
</dbReference>
<dbReference type="GO" id="GO:0000224">
    <property type="term" value="F:peptide-N4-(N-acetyl-beta-glucosaminyl)asparagine amidase activity"/>
    <property type="evidence" value="ECO:0007669"/>
    <property type="project" value="TreeGrafter"/>
</dbReference>
<reference evidence="7 8" key="1">
    <citation type="submission" date="2013-04" db="EMBL/GenBank/DDBJ databases">
        <title>The Genome Sequence of Parabacteroides gordonii DSM 23371.</title>
        <authorList>
            <consortium name="The Broad Institute Genomics Platform"/>
            <person name="Earl A."/>
            <person name="Ward D."/>
            <person name="Feldgarden M."/>
            <person name="Gevers D."/>
            <person name="Martens E."/>
            <person name="Sakamoto M."/>
            <person name="Benno Y."/>
            <person name="Suzuki N."/>
            <person name="Matsunaga N."/>
            <person name="Koshihara K."/>
            <person name="Seki M."/>
            <person name="Komiya H."/>
            <person name="Walker B."/>
            <person name="Young S."/>
            <person name="Zeng Q."/>
            <person name="Gargeya S."/>
            <person name="Fitzgerald M."/>
            <person name="Haas B."/>
            <person name="Abouelleil A."/>
            <person name="Allen A.W."/>
            <person name="Alvarado L."/>
            <person name="Arachchi H.M."/>
            <person name="Berlin A.M."/>
            <person name="Chapman S.B."/>
            <person name="Gainer-Dewar J."/>
            <person name="Goldberg J."/>
            <person name="Griggs A."/>
            <person name="Gujja S."/>
            <person name="Hansen M."/>
            <person name="Howarth C."/>
            <person name="Imamovic A."/>
            <person name="Ireland A."/>
            <person name="Larimer J."/>
            <person name="McCowan C."/>
            <person name="Murphy C."/>
            <person name="Pearson M."/>
            <person name="Poon T.W."/>
            <person name="Priest M."/>
            <person name="Roberts A."/>
            <person name="Saif S."/>
            <person name="Shea T."/>
            <person name="Sisk P."/>
            <person name="Sykes S."/>
            <person name="Wortman J."/>
            <person name="Nusbaum C."/>
            <person name="Birren B."/>
        </authorList>
    </citation>
    <scope>NUCLEOTIDE SEQUENCE [LARGE SCALE GENOMIC DNA]</scope>
    <source>
        <strain evidence="7 8">MS-1</strain>
    </source>
</reference>
<dbReference type="SUPFAM" id="SSF49785">
    <property type="entry name" value="Galactose-binding domain-like"/>
    <property type="match status" value="1"/>
</dbReference>
<dbReference type="Gene3D" id="1.20.1050.60">
    <property type="entry name" value="alpha-1,2-mannosidase"/>
    <property type="match status" value="1"/>
</dbReference>
<evidence type="ECO:0000256" key="3">
    <source>
        <dbReference type="ARBA" id="ARBA00022837"/>
    </source>
</evidence>
<feature type="domain" description="Rhamnogalacturonan lyase" evidence="5">
    <location>
        <begin position="28"/>
        <end position="199"/>
    </location>
</feature>
<feature type="domain" description="Glycosyl hydrolase family 92" evidence="4">
    <location>
        <begin position="557"/>
        <end position="1036"/>
    </location>
</feature>
<keyword evidence="3" id="KW-0106">Calcium</keyword>
<accession>A0A0F5JDF3</accession>
<dbReference type="Pfam" id="PF14683">
    <property type="entry name" value="CBM-like"/>
    <property type="match status" value="1"/>
</dbReference>
<dbReference type="GO" id="GO:0005829">
    <property type="term" value="C:cytosol"/>
    <property type="evidence" value="ECO:0007669"/>
    <property type="project" value="TreeGrafter"/>
</dbReference>
<dbReference type="PANTHER" id="PTHR12143:SF39">
    <property type="entry name" value="SECRETED PROTEIN"/>
    <property type="match status" value="1"/>
</dbReference>
<evidence type="ECO:0000256" key="1">
    <source>
        <dbReference type="ARBA" id="ARBA00001913"/>
    </source>
</evidence>
<dbReference type="STRING" id="1203610.HMPREF1536_02956"/>
<dbReference type="Gene3D" id="1.20.1610.10">
    <property type="entry name" value="alpha-1,2-mannosidases domains"/>
    <property type="match status" value="1"/>
</dbReference>
<dbReference type="InterPro" id="IPR014718">
    <property type="entry name" value="GH-type_carb-bd"/>
</dbReference>
<protein>
    <recommendedName>
        <fullName evidence="9">Alpha-1,2-mannosidase</fullName>
    </recommendedName>
</protein>
<organism evidence="7 8">
    <name type="scientific">Parabacteroides gordonii MS-1 = DSM 23371</name>
    <dbReference type="NCBI Taxonomy" id="1203610"/>
    <lineage>
        <taxon>Bacteria</taxon>
        <taxon>Pseudomonadati</taxon>
        <taxon>Bacteroidota</taxon>
        <taxon>Bacteroidia</taxon>
        <taxon>Bacteroidales</taxon>
        <taxon>Tannerellaceae</taxon>
        <taxon>Parabacteroides</taxon>
    </lineage>
</organism>
<dbReference type="InterPro" id="IPR008979">
    <property type="entry name" value="Galactose-bd-like_sf"/>
</dbReference>
<dbReference type="RefSeq" id="WP_028728480.1">
    <property type="nucleotide sequence ID" value="NZ_AUAE01000031.1"/>
</dbReference>
<comment type="caution">
    <text evidence="7">The sequence shown here is derived from an EMBL/GenBank/DDBJ whole genome shotgun (WGS) entry which is preliminary data.</text>
</comment>
<evidence type="ECO:0000313" key="7">
    <source>
        <dbReference type="EMBL" id="KKB55487.1"/>
    </source>
</evidence>
<evidence type="ECO:0000313" key="8">
    <source>
        <dbReference type="Proteomes" id="UP000033035"/>
    </source>
</evidence>
<dbReference type="InterPro" id="IPR050883">
    <property type="entry name" value="PNGase"/>
</dbReference>
<dbReference type="PANTHER" id="PTHR12143">
    <property type="entry name" value="PEPTIDE N-GLYCANASE PNGASE -RELATED"/>
    <property type="match status" value="1"/>
</dbReference>
<name>A0A0F5JDF3_9BACT</name>
<dbReference type="InterPro" id="IPR029411">
    <property type="entry name" value="RG-lyase_III"/>
</dbReference>
<sequence length="1046" mass="118175">MGKRILSLGCLCCLIITSCTVPEKGQQVWNIGVADSSAVELALGPDRYKEFLANDFGFEDRYYLVGRSDAKESFPYVLPGPADQWGGTWSTAGLRTHESNILFGLDKLPAKGEWNLVIDLADNSPHLPPLLKITINNCQEEKIQLAAGGSDTSITGDMSQGKPVRLIVPVKRESLRKGGNCITLSVLEGSWLLFDHIALEGPGNVRTTVPEKAFVRSVEAANYEIETDGNKIQPLLVDVEHLEGQPLLSVRLDGKEILSTRLDTARYCLEAPMPSVTREVTSSYEVRADGKVLQKGEIQRRQQPLQTFAQYVDTRIGTAHSRWMIAPGPWMPFGMVKLSPDNQNAGWQAGYQPTFESVGCFSHIHEWTMGGLGMMPTNGSLNTVVGDESDPDSGYRSRIDKLSEEAPLGYYKVDLTDYGIRAELTATTHCGFQRYTFPSDKDSARVLVDLHIPAEYDYQLKDIEIKKVSDTRIEGFSHQLSKNVWSSDADQEYTIHFVIEFDQPILSMGGWVNEKRQITDCLTARDIKDAGAWLQFDARKSPVVQARSGISLVSVANAADNLEKEISTPFGWQFDQVRANQQNVWNDLFNRLQITTDNRLEKVRFYTNMYRALCSRNIWSDVNGEWVSADEKVRRFTDPDDVALGCDAFWNTFWNLNQFWNLVTPEWSNRWVKSQLGMYDANGWLAKGPAGMEYIPVMVAEHEIPLIVSAWQMGIRGFDGEKAFEAVKKMQTTPSQKVCGGYAGNRDLIPYLKHKYVPTDQGRFSNTLEYAYDDWTVSQLAKSLNKEEDYKYFTERGTWWRNAINPETGYAQMRSSDGSWSKDFDPFHSGANHHYVEGNAWQLTYFVPQDVPALAEVIGKDRFVERLQWGFEASEPWRYNAPNDQYWDYPVVQGNQQSMHFAFLFNWVGKPWLTQRWSRSIIERYYGTGMANAYLGDEDQGQMSGWLIMASLGLFQTDGGCSTEPVYEIASPLYEKVVIDLGERFGRGKTFTIEARNASRSNKYVQSALLNGKPLQSFSFPASELLKGGSLVFEMSSEPNYSWGIK</sequence>
<dbReference type="GO" id="GO:0006516">
    <property type="term" value="P:glycoprotein catabolic process"/>
    <property type="evidence" value="ECO:0007669"/>
    <property type="project" value="TreeGrafter"/>
</dbReference>
<dbReference type="HOGENOM" id="CLU_003690_2_1_10"/>